<evidence type="ECO:0000313" key="4">
    <source>
        <dbReference type="Proteomes" id="UP000818029"/>
    </source>
</evidence>
<feature type="domain" description="DUF3741" evidence="3">
    <location>
        <begin position="105"/>
        <end position="135"/>
    </location>
</feature>
<protein>
    <submittedName>
        <fullName evidence="5">Uncharacterized protein isoform X2</fullName>
    </submittedName>
</protein>
<feature type="compositionally biased region" description="Polar residues" evidence="1">
    <location>
        <begin position="701"/>
        <end position="717"/>
    </location>
</feature>
<organism evidence="4 5">
    <name type="scientific">Gossypium hirsutum</name>
    <name type="common">Upland cotton</name>
    <name type="synonym">Gossypium mexicanum</name>
    <dbReference type="NCBI Taxonomy" id="3635"/>
    <lineage>
        <taxon>Eukaryota</taxon>
        <taxon>Viridiplantae</taxon>
        <taxon>Streptophyta</taxon>
        <taxon>Embryophyta</taxon>
        <taxon>Tracheophyta</taxon>
        <taxon>Spermatophyta</taxon>
        <taxon>Magnoliopsida</taxon>
        <taxon>eudicotyledons</taxon>
        <taxon>Gunneridae</taxon>
        <taxon>Pentapetalae</taxon>
        <taxon>rosids</taxon>
        <taxon>malvids</taxon>
        <taxon>Malvales</taxon>
        <taxon>Malvaceae</taxon>
        <taxon>Malvoideae</taxon>
        <taxon>Gossypium</taxon>
    </lineage>
</organism>
<dbReference type="Pfam" id="PF14383">
    <property type="entry name" value="VARLMGL"/>
    <property type="match status" value="1"/>
</dbReference>
<evidence type="ECO:0000256" key="1">
    <source>
        <dbReference type="SAM" id="MobiDB-lite"/>
    </source>
</evidence>
<evidence type="ECO:0000313" key="5">
    <source>
        <dbReference type="RefSeq" id="XP_040964658.1"/>
    </source>
</evidence>
<dbReference type="InterPro" id="IPR025486">
    <property type="entry name" value="DUF4378"/>
</dbReference>
<feature type="region of interest" description="Disordered" evidence="1">
    <location>
        <begin position="696"/>
        <end position="717"/>
    </location>
</feature>
<dbReference type="PANTHER" id="PTHR21726">
    <property type="entry name" value="PHOSPHATIDYLINOSITOL N-ACETYLGLUCOSAMINYLTRANSFERASE SUBUNIT P DOWN SYNDROME CRITICAL REGION PROTEIN 5 -RELATED"/>
    <property type="match status" value="1"/>
</dbReference>
<proteinExistence type="predicted"/>
<feature type="region of interest" description="Disordered" evidence="1">
    <location>
        <begin position="460"/>
        <end position="535"/>
    </location>
</feature>
<feature type="region of interest" description="Disordered" evidence="1">
    <location>
        <begin position="401"/>
        <end position="444"/>
    </location>
</feature>
<reference evidence="4" key="1">
    <citation type="journal article" date="2020" name="Nat. Genet.">
        <title>Genomic diversifications of five Gossypium allopolyploid species and their impact on cotton improvement.</title>
        <authorList>
            <person name="Chen Z.J."/>
            <person name="Sreedasyam A."/>
            <person name="Ando A."/>
            <person name="Song Q."/>
            <person name="De Santiago L.M."/>
            <person name="Hulse-Kemp A.M."/>
            <person name="Ding M."/>
            <person name="Ye W."/>
            <person name="Kirkbride R.C."/>
            <person name="Jenkins J."/>
            <person name="Plott C."/>
            <person name="Lovell J."/>
            <person name="Lin Y.M."/>
            <person name="Vaughn R."/>
            <person name="Liu B."/>
            <person name="Simpson S."/>
            <person name="Scheffler B.E."/>
            <person name="Wen L."/>
            <person name="Saski C.A."/>
            <person name="Grover C.E."/>
            <person name="Hu G."/>
            <person name="Conover J.L."/>
            <person name="Carlson J.W."/>
            <person name="Shu S."/>
            <person name="Boston L.B."/>
            <person name="Williams M."/>
            <person name="Peterson D.G."/>
            <person name="McGee K."/>
            <person name="Jones D.C."/>
            <person name="Wendel J.F."/>
            <person name="Stelly D.M."/>
            <person name="Grimwood J."/>
            <person name="Schmutz J."/>
        </authorList>
    </citation>
    <scope>NUCLEOTIDE SEQUENCE [LARGE SCALE GENOMIC DNA]</scope>
    <source>
        <strain evidence="4">cv. TM-1</strain>
    </source>
</reference>
<sequence>MTPHFVKEGSWFLDHQVLQPLKNSWFIDEIMEVERKHSKGGFFHLFDWNGKSQKKLFPNSAEISEESKRVKPVENILKSPPYMMKGDEYNAASSCRRSADFSSASSVASDEGYGSRAPGVVARLMGLDSLPAPNVLEPSSTTYSGSCSLRVSHYERSSPNLWNESQPMDYTDFSNKLDSLSSNPIEPRFHKVQNRPIERFQTEILPLKSAKPIPITQHKLLSPIKSPGFIPTKNAAYIMEAASKIIEVSPQKTSKHKVPSFGLSSVPLQIWDLKDKIEAAHKVSGHQRPDEPKVSGHQRPDEPIRSTEMSLKGQHKSKSHNKSDYAPTFSISRDSEKGSSNNSRNKGKSVSLAEQARVNNVQRKEGSFSSGNGSSANLKEGNDAKRKQFCRSQADMRKIMENGTSANRTNKVLRQNNQKQNCISNRDYSIPKTSTLDQQGRKTRSINGTVGLNRTINKVIVNSESQSRKTSSSETDPSKEVSMSRRKNLPRKKQPVNEDVLSGEPISENTSIKSTQRSIKCNVTTEEHSNQSAEKMKTSMDVVSFTFTSPIARFVPDVPSTSQVVETSCSFDNDPCGNNDLVFSKSSGFSSLGLNIIGGDDLSVLLGKKLQELAYRVESSNCNIIMEETSSRPTSSWQNSVLPSGTLIPTSMRHHKGLQLDLDKDISYSTADFNCSSIDHLELDWRSKWQFSEEIEDRNASKSSSKTGTELDLQQSSPLSTLELAVTSECFADDRDGMKQELLDRNQELLGSQPGSESETEFDVALSDFASPKTVGEMDKKLPTRTPNSRDLKESTNWELDYVKMVLKDSELKLMEYALGQTENILTLNGFDQLEHRNITETQGKLVVDCVSEYLEFVVGSCKGWGKLMQNKGRLAEEVYKEIMSLKQMGDIMVDEVVDKDMSRKHGRWVEFETEAFEEGLEIEKTKLTCLVDELVFDLLL</sequence>
<dbReference type="GeneID" id="107920622"/>
<feature type="compositionally biased region" description="Basic residues" evidence="1">
    <location>
        <begin position="484"/>
        <end position="494"/>
    </location>
</feature>
<dbReference type="PANTHER" id="PTHR21726:SF57">
    <property type="entry name" value="SERINE-RICH ADHESIN FOR PLATELETS-LIKE PROTEIN"/>
    <property type="match status" value="1"/>
</dbReference>
<keyword evidence="4" id="KW-1185">Reference proteome</keyword>
<dbReference type="Proteomes" id="UP000818029">
    <property type="component" value="Chromosome D13"/>
</dbReference>
<gene>
    <name evidence="5" type="primary">LOC107920622</name>
</gene>
<dbReference type="InterPro" id="IPR032795">
    <property type="entry name" value="DUF3741-assoc"/>
</dbReference>
<dbReference type="Pfam" id="PF14309">
    <property type="entry name" value="DUF4378"/>
    <property type="match status" value="1"/>
</dbReference>
<accession>A0ABM3BC67</accession>
<feature type="compositionally biased region" description="Low complexity" evidence="1">
    <location>
        <begin position="463"/>
        <end position="475"/>
    </location>
</feature>
<name>A0ABM3BC67_GOSHI</name>
<feature type="compositionally biased region" description="Polar residues" evidence="1">
    <location>
        <begin position="402"/>
        <end position="438"/>
    </location>
</feature>
<feature type="compositionally biased region" description="Low complexity" evidence="1">
    <location>
        <begin position="338"/>
        <end position="351"/>
    </location>
</feature>
<evidence type="ECO:0000259" key="3">
    <source>
        <dbReference type="Pfam" id="PF14383"/>
    </source>
</evidence>
<feature type="compositionally biased region" description="Basic and acidic residues" evidence="1">
    <location>
        <begin position="282"/>
        <end position="305"/>
    </location>
</feature>
<feature type="compositionally biased region" description="Polar residues" evidence="1">
    <location>
        <begin position="507"/>
        <end position="524"/>
    </location>
</feature>
<feature type="compositionally biased region" description="Basic and acidic residues" evidence="1">
    <location>
        <begin position="525"/>
        <end position="535"/>
    </location>
</feature>
<dbReference type="RefSeq" id="XP_040964658.1">
    <property type="nucleotide sequence ID" value="XM_041108724.1"/>
</dbReference>
<reference evidence="5" key="2">
    <citation type="submission" date="2025-08" db="UniProtKB">
        <authorList>
            <consortium name="RefSeq"/>
        </authorList>
    </citation>
    <scope>IDENTIFICATION</scope>
</reference>
<feature type="domain" description="DUF4378" evidence="2">
    <location>
        <begin position="799"/>
        <end position="934"/>
    </location>
</feature>
<feature type="region of interest" description="Disordered" evidence="1">
    <location>
        <begin position="282"/>
        <end position="386"/>
    </location>
</feature>
<evidence type="ECO:0000259" key="2">
    <source>
        <dbReference type="Pfam" id="PF14309"/>
    </source>
</evidence>